<feature type="transmembrane region" description="Helical" evidence="1">
    <location>
        <begin position="256"/>
        <end position="273"/>
    </location>
</feature>
<dbReference type="PROSITE" id="PS51257">
    <property type="entry name" value="PROKAR_LIPOPROTEIN"/>
    <property type="match status" value="1"/>
</dbReference>
<evidence type="ECO:0000313" key="3">
    <source>
        <dbReference type="Proteomes" id="UP001597452"/>
    </source>
</evidence>
<accession>A0ABW5Q7U5</accession>
<keyword evidence="3" id="KW-1185">Reference proteome</keyword>
<keyword evidence="1" id="KW-1133">Transmembrane helix</keyword>
<dbReference type="RefSeq" id="WP_377327313.1">
    <property type="nucleotide sequence ID" value="NZ_JBHUMZ010000011.1"/>
</dbReference>
<evidence type="ECO:0000256" key="1">
    <source>
        <dbReference type="SAM" id="Phobius"/>
    </source>
</evidence>
<dbReference type="Proteomes" id="UP001597452">
    <property type="component" value="Unassembled WGS sequence"/>
</dbReference>
<gene>
    <name evidence="2" type="ORF">ACFSW4_02765</name>
</gene>
<evidence type="ECO:0000313" key="2">
    <source>
        <dbReference type="EMBL" id="MFD2637796.1"/>
    </source>
</evidence>
<reference evidence="3" key="1">
    <citation type="journal article" date="2019" name="Int. J. Syst. Evol. Microbiol.">
        <title>The Global Catalogue of Microorganisms (GCM) 10K type strain sequencing project: providing services to taxonomists for standard genome sequencing and annotation.</title>
        <authorList>
            <consortium name="The Broad Institute Genomics Platform"/>
            <consortium name="The Broad Institute Genome Sequencing Center for Infectious Disease"/>
            <person name="Wu L."/>
            <person name="Ma J."/>
        </authorList>
    </citation>
    <scope>NUCLEOTIDE SEQUENCE [LARGE SCALE GENOMIC DNA]</scope>
    <source>
        <strain evidence="3">TISTR 1571</strain>
    </source>
</reference>
<comment type="caution">
    <text evidence="2">The sequence shown here is derived from an EMBL/GenBank/DDBJ whole genome shotgun (WGS) entry which is preliminary data.</text>
</comment>
<organism evidence="2 3">
    <name type="scientific">Piscibacillus salipiscarius</name>
    <dbReference type="NCBI Taxonomy" id="299480"/>
    <lineage>
        <taxon>Bacteria</taxon>
        <taxon>Bacillati</taxon>
        <taxon>Bacillota</taxon>
        <taxon>Bacilli</taxon>
        <taxon>Bacillales</taxon>
        <taxon>Bacillaceae</taxon>
        <taxon>Piscibacillus</taxon>
    </lineage>
</organism>
<name>A0ABW5Q7U5_9BACI</name>
<protein>
    <submittedName>
        <fullName evidence="2">Uncharacterized protein</fullName>
    </submittedName>
</protein>
<feature type="transmembrane region" description="Helical" evidence="1">
    <location>
        <begin position="198"/>
        <end position="218"/>
    </location>
</feature>
<dbReference type="EMBL" id="JBHUMZ010000011">
    <property type="protein sequence ID" value="MFD2637796.1"/>
    <property type="molecule type" value="Genomic_DNA"/>
</dbReference>
<feature type="transmembrane region" description="Helical" evidence="1">
    <location>
        <begin position="159"/>
        <end position="178"/>
    </location>
</feature>
<keyword evidence="1" id="KW-0812">Transmembrane</keyword>
<feature type="transmembrane region" description="Helical" evidence="1">
    <location>
        <begin position="224"/>
        <end position="244"/>
    </location>
</feature>
<keyword evidence="1" id="KW-0472">Membrane</keyword>
<sequence length="278" mass="32169">MRGIWWLLILLLGFMGCAEDEGAITFQDDTKVTSWLDDLTLRLYIENHTNEPIMAEFEVDIHNEWLANQIDGEPTIYGGYPGSDEVAKEFVEIDHQAESFYSVSYQLKSTIDKQQFITAIDQGAVEVKLHSESGKLLANDTIDNLYIYDLDRIRNGNQLFIFIFIVTVIGIVLIDKFVRYWTGIPKVEREELPKPYKIMTNVLSVGVTIFTTFFMQSISLGDFWKVLALFVLFYFLAQIILQFIYLRSAKEYRVSLINLVIILLTITVLSYQFPYPLH</sequence>
<proteinExistence type="predicted"/>